<evidence type="ECO:0000313" key="2">
    <source>
        <dbReference type="EMBL" id="CAD5227567.1"/>
    </source>
</evidence>
<reference evidence="2" key="1">
    <citation type="submission" date="2020-09" db="EMBL/GenBank/DDBJ databases">
        <authorList>
            <person name="Kikuchi T."/>
        </authorList>
    </citation>
    <scope>NUCLEOTIDE SEQUENCE</scope>
    <source>
        <strain evidence="2">Ka4C1</strain>
    </source>
</reference>
<evidence type="ECO:0000259" key="1">
    <source>
        <dbReference type="PROSITE" id="PS50106"/>
    </source>
</evidence>
<dbReference type="InterPro" id="IPR040264">
    <property type="entry name" value="T15H9.4-like"/>
</dbReference>
<dbReference type="Gene3D" id="2.30.42.10">
    <property type="match status" value="1"/>
</dbReference>
<dbReference type="SMR" id="A0A7I8WVW3"/>
<sequence length="357" mass="39802">MAQSGPPGDSNNQLKTIADDKTITQSARQHKNSAKGKKNLWDLVLAEATADPPRRRLPIIFDYDHGQYLGVVFSSRLGVLEVDQRPGVSPLWDKIKLSDIVRQVGNVKVSSKSELMQCLRTQPSPISLLVERFVTLHRLTPARAKWNNVDLKTCNDVPLTAYLLHRRNAKLGFSVKAMGTLVVVMKVDEGLAYGILEPGDIIMDINGEKITNSDQAKTLLQNSLKKNAIVSLAIKRPMTPETLNKVAAVINDDTNDPEMQIDAILIGRNEACKRHMNLRNKPKNKILVKRSSSTKHTAMCLEKNVTEDIHSEVNSKDWDDLQAVPPRLDFSSLSSSGNNQKSSGLKKRFKVLMDTFF</sequence>
<dbReference type="SUPFAM" id="SSF50156">
    <property type="entry name" value="PDZ domain-like"/>
    <property type="match status" value="1"/>
</dbReference>
<accession>A0A7I8WVW3</accession>
<dbReference type="SMART" id="SM00228">
    <property type="entry name" value="PDZ"/>
    <property type="match status" value="2"/>
</dbReference>
<dbReference type="PANTHER" id="PTHR31327">
    <property type="entry name" value="SPERM MEIOSIS PDZ DOMAIN CONTAINING PROTEINS-RELATED"/>
    <property type="match status" value="1"/>
</dbReference>
<dbReference type="AlphaFoldDB" id="A0A7I8WVW3"/>
<dbReference type="InterPro" id="IPR001478">
    <property type="entry name" value="PDZ"/>
</dbReference>
<evidence type="ECO:0000313" key="3">
    <source>
        <dbReference type="Proteomes" id="UP000659654"/>
    </source>
</evidence>
<feature type="domain" description="PDZ" evidence="1">
    <location>
        <begin position="160"/>
        <end position="223"/>
    </location>
</feature>
<gene>
    <name evidence="2" type="ORF">BXYJ_LOCUS10014</name>
</gene>
<comment type="caution">
    <text evidence="2">The sequence shown here is derived from an EMBL/GenBank/DDBJ whole genome shotgun (WGS) entry which is preliminary data.</text>
</comment>
<dbReference type="InterPro" id="IPR036034">
    <property type="entry name" value="PDZ_sf"/>
</dbReference>
<keyword evidence="3" id="KW-1185">Reference proteome</keyword>
<proteinExistence type="predicted"/>
<dbReference type="Proteomes" id="UP000582659">
    <property type="component" value="Unassembled WGS sequence"/>
</dbReference>
<dbReference type="PROSITE" id="PS50106">
    <property type="entry name" value="PDZ"/>
    <property type="match status" value="1"/>
</dbReference>
<name>A0A7I8WVW3_BURXY</name>
<protein>
    <submittedName>
        <fullName evidence="2">(pine wood nematode) hypothetical protein</fullName>
    </submittedName>
</protein>
<dbReference type="Proteomes" id="UP000659654">
    <property type="component" value="Unassembled WGS sequence"/>
</dbReference>
<organism evidence="2 3">
    <name type="scientific">Bursaphelenchus xylophilus</name>
    <name type="common">Pinewood nematode worm</name>
    <name type="synonym">Aphelenchoides xylophilus</name>
    <dbReference type="NCBI Taxonomy" id="6326"/>
    <lineage>
        <taxon>Eukaryota</taxon>
        <taxon>Metazoa</taxon>
        <taxon>Ecdysozoa</taxon>
        <taxon>Nematoda</taxon>
        <taxon>Chromadorea</taxon>
        <taxon>Rhabditida</taxon>
        <taxon>Tylenchina</taxon>
        <taxon>Tylenchomorpha</taxon>
        <taxon>Aphelenchoidea</taxon>
        <taxon>Aphelenchoididae</taxon>
        <taxon>Bursaphelenchus</taxon>
    </lineage>
</organism>
<dbReference type="OrthoDB" id="5833969at2759"/>
<dbReference type="EMBL" id="CAJFDI010000004">
    <property type="protein sequence ID" value="CAD5227567.1"/>
    <property type="molecule type" value="Genomic_DNA"/>
</dbReference>
<dbReference type="CDD" id="cd00136">
    <property type="entry name" value="PDZ_canonical"/>
    <property type="match status" value="1"/>
</dbReference>
<dbReference type="EMBL" id="CAJFCV020000004">
    <property type="protein sequence ID" value="CAG9117904.1"/>
    <property type="molecule type" value="Genomic_DNA"/>
</dbReference>